<dbReference type="Proteomes" id="UP000056968">
    <property type="component" value="Chromosome"/>
</dbReference>
<dbReference type="OrthoDB" id="7406309at2"/>
<gene>
    <name evidence="1" type="ORF">ATN00_17850</name>
</gene>
<keyword evidence="2" id="KW-1185">Reference proteome</keyword>
<dbReference type="STRING" id="1332080.ATN00_17850"/>
<organism evidence="1 2">
    <name type="scientific">Sphingobium baderi</name>
    <dbReference type="NCBI Taxonomy" id="1332080"/>
    <lineage>
        <taxon>Bacteria</taxon>
        <taxon>Pseudomonadati</taxon>
        <taxon>Pseudomonadota</taxon>
        <taxon>Alphaproteobacteria</taxon>
        <taxon>Sphingomonadales</taxon>
        <taxon>Sphingomonadaceae</taxon>
        <taxon>Sphingobium</taxon>
    </lineage>
</organism>
<sequence>MDREVDVNYLLHRQQMSLIRAAKSQSAAGRTAYEDLARGYGERVDAYRQGNFRTTSLTH</sequence>
<proteinExistence type="predicted"/>
<accession>A0A0S3F2F6</accession>
<evidence type="ECO:0000313" key="2">
    <source>
        <dbReference type="Proteomes" id="UP000056968"/>
    </source>
</evidence>
<protein>
    <submittedName>
        <fullName evidence="1">Uncharacterized protein</fullName>
    </submittedName>
</protein>
<reference evidence="1 2" key="1">
    <citation type="submission" date="2015-11" db="EMBL/GenBank/DDBJ databases">
        <title>A Two-component Flavoprotein Monooxygenase System MeaXY Responsible for para-Hydroxylation of 2-Methyl-6-ethylaniline and 2,6-Diethylaniline in Sphingobium baderi DE-13.</title>
        <authorList>
            <person name="Cheng M."/>
            <person name="Meng Q."/>
            <person name="Yang Y."/>
            <person name="Chu C."/>
            <person name="Yan X."/>
            <person name="He J."/>
            <person name="Li S."/>
        </authorList>
    </citation>
    <scope>NUCLEOTIDE SEQUENCE [LARGE SCALE GENOMIC DNA]</scope>
    <source>
        <strain evidence="1 2">DE-13</strain>
    </source>
</reference>
<dbReference type="RefSeq" id="WP_062067189.1">
    <property type="nucleotide sequence ID" value="NZ_CP013264.1"/>
</dbReference>
<dbReference type="EMBL" id="CP013264">
    <property type="protein sequence ID" value="ALR21876.1"/>
    <property type="molecule type" value="Genomic_DNA"/>
</dbReference>
<dbReference type="AlphaFoldDB" id="A0A0S3F2F6"/>
<evidence type="ECO:0000313" key="1">
    <source>
        <dbReference type="EMBL" id="ALR21876.1"/>
    </source>
</evidence>
<dbReference type="KEGG" id="sbd:ATN00_17850"/>
<name>A0A0S3F2F6_9SPHN</name>